<evidence type="ECO:0000313" key="2">
    <source>
        <dbReference type="Proteomes" id="UP001321741"/>
    </source>
</evidence>
<name>A0ABN6SMN7_9LACO</name>
<accession>A0ABN6SMN7</accession>
<keyword evidence="2" id="KW-1185">Reference proteome</keyword>
<dbReference type="RefSeq" id="WP_317638052.1">
    <property type="nucleotide sequence ID" value="NZ_AP026803.1"/>
</dbReference>
<organism evidence="1 2">
    <name type="scientific">Lactobacillus xylocopicola</name>
    <dbReference type="NCBI Taxonomy" id="2976676"/>
    <lineage>
        <taxon>Bacteria</taxon>
        <taxon>Bacillati</taxon>
        <taxon>Bacillota</taxon>
        <taxon>Bacilli</taxon>
        <taxon>Lactobacillales</taxon>
        <taxon>Lactobacillaceae</taxon>
        <taxon>Lactobacillus</taxon>
    </lineage>
</organism>
<dbReference type="EMBL" id="AP026803">
    <property type="protein sequence ID" value="BDR60346.1"/>
    <property type="molecule type" value="Genomic_DNA"/>
</dbReference>
<reference evidence="1 2" key="1">
    <citation type="journal article" date="2023" name="Microbiol. Spectr.">
        <title>Symbiosis of Carpenter Bees with Uncharacterized Lactic Acid Bacteria Showing NAD Auxotrophy.</title>
        <authorList>
            <person name="Kawasaki S."/>
            <person name="Ozawa K."/>
            <person name="Mori T."/>
            <person name="Yamamoto A."/>
            <person name="Ito M."/>
            <person name="Ohkuma M."/>
            <person name="Sakamoto M."/>
            <person name="Matsutani M."/>
        </authorList>
    </citation>
    <scope>NUCLEOTIDE SEQUENCE [LARGE SCALE GENOMIC DNA]</scope>
    <source>
        <strain evidence="1 2">Kim32-2</strain>
    </source>
</reference>
<sequence>MIIKRENWNNYLGKDILLEVYGRSRDSNSFLLGYMVIDIDQYYIFKSIDEYGLIDGYVLYLKNEIEKIECDDKYIKTIGFNIDYLKKRNLFDQLNLKHIYDQIPKDSIISILEYCRDNHFYVTLTQTKDDYVETGEIISVDSQKIAVDEKTYCKDFEIADEIRNTPIYIKDILTLEIVNKENFLYKQYLKQK</sequence>
<gene>
    <name evidence="1" type="ORF">KIM322_06070</name>
</gene>
<protein>
    <submittedName>
        <fullName evidence="1">Uncharacterized protein</fullName>
    </submittedName>
</protein>
<proteinExistence type="predicted"/>
<dbReference type="Proteomes" id="UP001321741">
    <property type="component" value="Chromosome"/>
</dbReference>
<evidence type="ECO:0000313" key="1">
    <source>
        <dbReference type="EMBL" id="BDR60346.1"/>
    </source>
</evidence>